<organism evidence="2 3">
    <name type="scientific">Asbolus verrucosus</name>
    <name type="common">Desert ironclad beetle</name>
    <dbReference type="NCBI Taxonomy" id="1661398"/>
    <lineage>
        <taxon>Eukaryota</taxon>
        <taxon>Metazoa</taxon>
        <taxon>Ecdysozoa</taxon>
        <taxon>Arthropoda</taxon>
        <taxon>Hexapoda</taxon>
        <taxon>Insecta</taxon>
        <taxon>Pterygota</taxon>
        <taxon>Neoptera</taxon>
        <taxon>Endopterygota</taxon>
        <taxon>Coleoptera</taxon>
        <taxon>Polyphaga</taxon>
        <taxon>Cucujiformia</taxon>
        <taxon>Tenebrionidae</taxon>
        <taxon>Pimeliinae</taxon>
        <taxon>Asbolus</taxon>
    </lineage>
</organism>
<evidence type="ECO:0000256" key="1">
    <source>
        <dbReference type="SAM" id="Phobius"/>
    </source>
</evidence>
<accession>A0A482WC14</accession>
<name>A0A482WC14_ASBVE</name>
<gene>
    <name evidence="2" type="ORF">BDFB_003282</name>
</gene>
<evidence type="ECO:0000313" key="3">
    <source>
        <dbReference type="Proteomes" id="UP000292052"/>
    </source>
</evidence>
<keyword evidence="1" id="KW-1133">Transmembrane helix</keyword>
<proteinExistence type="predicted"/>
<dbReference type="Proteomes" id="UP000292052">
    <property type="component" value="Unassembled WGS sequence"/>
</dbReference>
<feature type="transmembrane region" description="Helical" evidence="1">
    <location>
        <begin position="66"/>
        <end position="85"/>
    </location>
</feature>
<protein>
    <submittedName>
        <fullName evidence="2">Uncharacterized protein</fullName>
    </submittedName>
</protein>
<comment type="caution">
    <text evidence="2">The sequence shown here is derived from an EMBL/GenBank/DDBJ whole genome shotgun (WGS) entry which is preliminary data.</text>
</comment>
<sequence>MENAQKMLSVNGLGRTVCAIMFVCVKMVIDGFKENVENILSHVLKENVLVVMITIREVILIAEKKLLMIFVLWILTAILTMQHAIAVNVGRQLKNC</sequence>
<keyword evidence="1" id="KW-0812">Transmembrane</keyword>
<keyword evidence="3" id="KW-1185">Reference proteome</keyword>
<dbReference type="AlphaFoldDB" id="A0A482WC14"/>
<evidence type="ECO:0000313" key="2">
    <source>
        <dbReference type="EMBL" id="RZC42756.1"/>
    </source>
</evidence>
<reference evidence="2 3" key="1">
    <citation type="submission" date="2017-03" db="EMBL/GenBank/DDBJ databases">
        <title>Genome of the blue death feigning beetle - Asbolus verrucosus.</title>
        <authorList>
            <person name="Rider S.D."/>
        </authorList>
    </citation>
    <scope>NUCLEOTIDE SEQUENCE [LARGE SCALE GENOMIC DNA]</scope>
    <source>
        <strain evidence="2">Butters</strain>
        <tissue evidence="2">Head and leg muscle</tissue>
    </source>
</reference>
<feature type="transmembrane region" description="Helical" evidence="1">
    <location>
        <begin position="12"/>
        <end position="29"/>
    </location>
</feature>
<keyword evidence="1" id="KW-0472">Membrane</keyword>
<dbReference type="EMBL" id="QDEB01005294">
    <property type="protein sequence ID" value="RZC42756.1"/>
    <property type="molecule type" value="Genomic_DNA"/>
</dbReference>